<dbReference type="AlphaFoldDB" id="A0A1V4L0A5"/>
<reference evidence="2 3" key="1">
    <citation type="submission" date="2016-02" db="EMBL/GenBank/DDBJ databases">
        <title>Band-tailed pigeon sequencing and assembly.</title>
        <authorList>
            <person name="Soares A.E."/>
            <person name="Novak B.J."/>
            <person name="Rice E.S."/>
            <person name="O'Connell B."/>
            <person name="Chang D."/>
            <person name="Weber S."/>
            <person name="Shapiro B."/>
        </authorList>
    </citation>
    <scope>NUCLEOTIDE SEQUENCE [LARGE SCALE GENOMIC DNA]</scope>
    <source>
        <strain evidence="2">BTP2013</strain>
        <tissue evidence="2">Blood</tissue>
    </source>
</reference>
<organism evidence="2 3">
    <name type="scientific">Patagioenas fasciata monilis</name>
    <dbReference type="NCBI Taxonomy" id="372326"/>
    <lineage>
        <taxon>Eukaryota</taxon>
        <taxon>Metazoa</taxon>
        <taxon>Chordata</taxon>
        <taxon>Craniata</taxon>
        <taxon>Vertebrata</taxon>
        <taxon>Euteleostomi</taxon>
        <taxon>Archelosauria</taxon>
        <taxon>Archosauria</taxon>
        <taxon>Dinosauria</taxon>
        <taxon>Saurischia</taxon>
        <taxon>Theropoda</taxon>
        <taxon>Coelurosauria</taxon>
        <taxon>Aves</taxon>
        <taxon>Neognathae</taxon>
        <taxon>Neoaves</taxon>
        <taxon>Columbimorphae</taxon>
        <taxon>Columbiformes</taxon>
        <taxon>Columbidae</taxon>
        <taxon>Patagioenas</taxon>
    </lineage>
</organism>
<protein>
    <submittedName>
        <fullName evidence="2">Uncharacterized protein</fullName>
    </submittedName>
</protein>
<evidence type="ECO:0000313" key="2">
    <source>
        <dbReference type="EMBL" id="OPJ90283.1"/>
    </source>
</evidence>
<comment type="caution">
    <text evidence="2">The sequence shown here is derived from an EMBL/GenBank/DDBJ whole genome shotgun (WGS) entry which is preliminary data.</text>
</comment>
<name>A0A1V4L0A5_PATFA</name>
<keyword evidence="3" id="KW-1185">Reference proteome</keyword>
<accession>A0A1V4L0A5</accession>
<sequence length="79" mass="8766">MGFPARVLTSSIPTTKMESGKSTQSTKPAESQNKQPAEERQKEPTAILLGNRGTREDDESPWPPKYVTDDMAWTLKLSS</sequence>
<proteinExistence type="predicted"/>
<feature type="compositionally biased region" description="Polar residues" evidence="1">
    <location>
        <begin position="8"/>
        <end position="35"/>
    </location>
</feature>
<evidence type="ECO:0000313" key="3">
    <source>
        <dbReference type="Proteomes" id="UP000190648"/>
    </source>
</evidence>
<dbReference type="EMBL" id="LSYS01000424">
    <property type="protein sequence ID" value="OPJ90283.1"/>
    <property type="molecule type" value="Genomic_DNA"/>
</dbReference>
<evidence type="ECO:0000256" key="1">
    <source>
        <dbReference type="SAM" id="MobiDB-lite"/>
    </source>
</evidence>
<feature type="region of interest" description="Disordered" evidence="1">
    <location>
        <begin position="1"/>
        <end position="65"/>
    </location>
</feature>
<gene>
    <name evidence="2" type="ORF">AV530_000252</name>
</gene>
<dbReference type="Proteomes" id="UP000190648">
    <property type="component" value="Unassembled WGS sequence"/>
</dbReference>